<dbReference type="PANTHER" id="PTHR10127">
    <property type="entry name" value="DISCOIDIN, CUB, EGF, LAMININ , AND ZINC METALLOPROTEASE DOMAIN CONTAINING"/>
    <property type="match status" value="1"/>
</dbReference>
<dbReference type="SUPFAM" id="SSF55486">
    <property type="entry name" value="Metalloproteases ('zincins'), catalytic domain"/>
    <property type="match status" value="1"/>
</dbReference>
<evidence type="ECO:0000313" key="3">
    <source>
        <dbReference type="Proteomes" id="UP001380290"/>
    </source>
</evidence>
<keyword evidence="3" id="KW-1185">Reference proteome</keyword>
<accession>A0ABU8QNI0</accession>
<evidence type="ECO:0000313" key="2">
    <source>
        <dbReference type="EMBL" id="MEJ5862214.1"/>
    </source>
</evidence>
<dbReference type="RefSeq" id="WP_339598252.1">
    <property type="nucleotide sequence ID" value="NZ_JBBHLC010000004.1"/>
</dbReference>
<name>A0ABU8QNI0_9PSED</name>
<dbReference type="Proteomes" id="UP001380290">
    <property type="component" value="Unassembled WGS sequence"/>
</dbReference>
<dbReference type="InterPro" id="IPR024079">
    <property type="entry name" value="MetalloPept_cat_dom_sf"/>
</dbReference>
<dbReference type="InterPro" id="IPR006026">
    <property type="entry name" value="Peptidase_Metallo"/>
</dbReference>
<sequence length="243" mass="27143">MSDALINNVVHSIRKKLSAPAAASRSRRKRSISEPSLLWTPGQTLRISFVDPTEDDVKKAIFAAASEWLEYANLRFERVDDEDAAAEIRISTNGPEDASFSLLGTQSMQQEGASMLIGCPPGHDLFEHTVLHEFGHALGLHHEHQHPEADIPWDLEALRSLIRGILADEGVPDEEIEDKMEAELADNFLPMPQENLNVLPYDPESIMHYAVLQTHTQGDYETGLNLRLSEKDKQAARTLYPGK</sequence>
<dbReference type="InterPro" id="IPR001506">
    <property type="entry name" value="Peptidase_M12A"/>
</dbReference>
<protein>
    <submittedName>
        <fullName evidence="2">M12 family metallopeptidase</fullName>
    </submittedName>
</protein>
<dbReference type="Pfam" id="PF01400">
    <property type="entry name" value="Astacin"/>
    <property type="match status" value="1"/>
</dbReference>
<dbReference type="Gene3D" id="3.40.390.10">
    <property type="entry name" value="Collagenase (Catalytic Domain)"/>
    <property type="match status" value="1"/>
</dbReference>
<reference evidence="2 3" key="1">
    <citation type="submission" date="2024-02" db="EMBL/GenBank/DDBJ databases">
        <title>Identification of pathogenicity and growth-promoting function of Pseudomonas putida variant.</title>
        <authorList>
            <person name="Sun J."/>
        </authorList>
    </citation>
    <scope>NUCLEOTIDE SEQUENCE [LARGE SCALE GENOMIC DNA]</scope>
    <source>
        <strain evidence="2 3">A03</strain>
    </source>
</reference>
<proteinExistence type="predicted"/>
<feature type="domain" description="Peptidase metallopeptidase" evidence="1">
    <location>
        <begin position="35"/>
        <end position="171"/>
    </location>
</feature>
<organism evidence="2 3">
    <name type="scientific">Pseudomonas farsensis</name>
    <dbReference type="NCBI Taxonomy" id="2745492"/>
    <lineage>
        <taxon>Bacteria</taxon>
        <taxon>Pseudomonadati</taxon>
        <taxon>Pseudomonadota</taxon>
        <taxon>Gammaproteobacteria</taxon>
        <taxon>Pseudomonadales</taxon>
        <taxon>Pseudomonadaceae</taxon>
        <taxon>Pseudomonas</taxon>
    </lineage>
</organism>
<gene>
    <name evidence="2" type="ORF">V7S98_03140</name>
</gene>
<dbReference type="PANTHER" id="PTHR10127:SF850">
    <property type="entry name" value="METALLOENDOPEPTIDASE"/>
    <property type="match status" value="1"/>
</dbReference>
<comment type="caution">
    <text evidence="2">The sequence shown here is derived from an EMBL/GenBank/DDBJ whole genome shotgun (WGS) entry which is preliminary data.</text>
</comment>
<evidence type="ECO:0000259" key="1">
    <source>
        <dbReference type="SMART" id="SM00235"/>
    </source>
</evidence>
<dbReference type="EMBL" id="JBBHLC010000004">
    <property type="protein sequence ID" value="MEJ5862214.1"/>
    <property type="molecule type" value="Genomic_DNA"/>
</dbReference>
<dbReference type="SMART" id="SM00235">
    <property type="entry name" value="ZnMc"/>
    <property type="match status" value="1"/>
</dbReference>